<protein>
    <recommendedName>
        <fullName evidence="10">Carbohydrate-binding protein SusD</fullName>
    </recommendedName>
</protein>
<dbReference type="Pfam" id="PF14322">
    <property type="entry name" value="SusD-like_3"/>
    <property type="match status" value="1"/>
</dbReference>
<dbReference type="GO" id="GO:0009279">
    <property type="term" value="C:cell outer membrane"/>
    <property type="evidence" value="ECO:0007669"/>
    <property type="project" value="UniProtKB-SubCell"/>
</dbReference>
<evidence type="ECO:0000256" key="3">
    <source>
        <dbReference type="ARBA" id="ARBA00022729"/>
    </source>
</evidence>
<sequence length="652" mass="72015">MNTVKLIFNISLFSGLIVMSSCKKDFLKEELTTARGNDYFKTDEGIQSLATGTYYQVFDLPYAAEWAYCVANYGVDEFMVGGDPSNGVWNNYDAGFKSIVTINNSNTQAANAQWDNLYIGIGDANLLIKNATASASTADAIKKVALGEGYFLRAYCFLKLVSQYGAVPLKTEVSTGAEYEFTRAAPEDICKQIISDFKQAYDLLPNTNAPARITKDAAAHYLAKAYLFRASEINDTWNSSYKATDLAAIVPLCDEVISHHPLTANFADLWKYTGPDGANEKLSEWILSAQFTADVSTNGANQQHLYWGSRYDDIPQMQRDVTGDRPFSRLRTNYFMYRIYDQVNDSRFWKSFRTKSRLNKASGSYYANGDLGIIYIINQPGDTRFASYKLNDVVVYSKTGKTIPNAYVAFPTGRTTDGAMEVDVRFPSCSKHMDGSRIALNETRGLRDLNLARSAETYLMAAEAKIRLAKLGTGAYTDALPYINTVRARAQFASGEDRAAYYDGGGALGASTSGQSATINSFMAENSYYESNNIAVTTAASASLAISDINTLPAGDEYVISKLGLSGTYDRMLALVLDERSRELCGEYKRWEDLSRTKTLVSRVKAFNSQAAGYIKDYHLLRPIPQSFLDAIQANGKALSADEKQAMQNPGY</sequence>
<proteinExistence type="inferred from homology"/>
<feature type="domain" description="RagB/SusD" evidence="6">
    <location>
        <begin position="377"/>
        <end position="630"/>
    </location>
</feature>
<feature type="domain" description="SusD-like N-terminal" evidence="7">
    <location>
        <begin position="99"/>
        <end position="227"/>
    </location>
</feature>
<evidence type="ECO:0000256" key="1">
    <source>
        <dbReference type="ARBA" id="ARBA00004442"/>
    </source>
</evidence>
<keyword evidence="4" id="KW-0472">Membrane</keyword>
<dbReference type="STRING" id="1703345.A3860_21310"/>
<dbReference type="EMBL" id="LVYD01000043">
    <property type="protein sequence ID" value="OQP63964.1"/>
    <property type="molecule type" value="Genomic_DNA"/>
</dbReference>
<name>A0A1V9G070_9BACT</name>
<dbReference type="InterPro" id="IPR012944">
    <property type="entry name" value="SusD_RagB_dom"/>
</dbReference>
<evidence type="ECO:0000256" key="4">
    <source>
        <dbReference type="ARBA" id="ARBA00023136"/>
    </source>
</evidence>
<comment type="caution">
    <text evidence="8">The sequence shown here is derived from an EMBL/GenBank/DDBJ whole genome shotgun (WGS) entry which is preliminary data.</text>
</comment>
<evidence type="ECO:0000313" key="8">
    <source>
        <dbReference type="EMBL" id="OQP63964.1"/>
    </source>
</evidence>
<dbReference type="InterPro" id="IPR011990">
    <property type="entry name" value="TPR-like_helical_dom_sf"/>
</dbReference>
<evidence type="ECO:0000259" key="7">
    <source>
        <dbReference type="Pfam" id="PF14322"/>
    </source>
</evidence>
<evidence type="ECO:0008006" key="10">
    <source>
        <dbReference type="Google" id="ProtNLM"/>
    </source>
</evidence>
<dbReference type="Pfam" id="PF07980">
    <property type="entry name" value="SusD_RagB"/>
    <property type="match status" value="1"/>
</dbReference>
<accession>A0A1V9G070</accession>
<evidence type="ECO:0000313" key="9">
    <source>
        <dbReference type="Proteomes" id="UP000192796"/>
    </source>
</evidence>
<comment type="subcellular location">
    <subcellularLocation>
        <location evidence="1">Cell outer membrane</location>
    </subcellularLocation>
</comment>
<dbReference type="Proteomes" id="UP000192796">
    <property type="component" value="Unassembled WGS sequence"/>
</dbReference>
<keyword evidence="5" id="KW-0998">Cell outer membrane</keyword>
<dbReference type="PROSITE" id="PS51257">
    <property type="entry name" value="PROKAR_LIPOPROTEIN"/>
    <property type="match status" value="1"/>
</dbReference>
<keyword evidence="3" id="KW-0732">Signal</keyword>
<keyword evidence="9" id="KW-1185">Reference proteome</keyword>
<organism evidence="8 9">
    <name type="scientific">Niastella vici</name>
    <dbReference type="NCBI Taxonomy" id="1703345"/>
    <lineage>
        <taxon>Bacteria</taxon>
        <taxon>Pseudomonadati</taxon>
        <taxon>Bacteroidota</taxon>
        <taxon>Chitinophagia</taxon>
        <taxon>Chitinophagales</taxon>
        <taxon>Chitinophagaceae</taxon>
        <taxon>Niastella</taxon>
    </lineage>
</organism>
<reference evidence="8 9" key="1">
    <citation type="submission" date="2016-03" db="EMBL/GenBank/DDBJ databases">
        <title>Niastella vici sp. nov., isolated from farmland soil.</title>
        <authorList>
            <person name="Chen L."/>
            <person name="Wang D."/>
            <person name="Yang S."/>
            <person name="Wang G."/>
        </authorList>
    </citation>
    <scope>NUCLEOTIDE SEQUENCE [LARGE SCALE GENOMIC DNA]</scope>
    <source>
        <strain evidence="8 9">DJ57</strain>
    </source>
</reference>
<evidence type="ECO:0000256" key="2">
    <source>
        <dbReference type="ARBA" id="ARBA00006275"/>
    </source>
</evidence>
<comment type="similarity">
    <text evidence="2">Belongs to the SusD family.</text>
</comment>
<evidence type="ECO:0000256" key="5">
    <source>
        <dbReference type="ARBA" id="ARBA00023237"/>
    </source>
</evidence>
<dbReference type="InterPro" id="IPR033985">
    <property type="entry name" value="SusD-like_N"/>
</dbReference>
<gene>
    <name evidence="8" type="ORF">A3860_21310</name>
</gene>
<dbReference type="RefSeq" id="WP_081147141.1">
    <property type="nucleotide sequence ID" value="NZ_LVYD01000043.1"/>
</dbReference>
<dbReference type="Gene3D" id="1.25.40.390">
    <property type="match status" value="1"/>
</dbReference>
<dbReference type="OrthoDB" id="5694214at2"/>
<evidence type="ECO:0000259" key="6">
    <source>
        <dbReference type="Pfam" id="PF07980"/>
    </source>
</evidence>
<dbReference type="SUPFAM" id="SSF48452">
    <property type="entry name" value="TPR-like"/>
    <property type="match status" value="1"/>
</dbReference>
<dbReference type="AlphaFoldDB" id="A0A1V9G070"/>